<evidence type="ECO:0008006" key="8">
    <source>
        <dbReference type="Google" id="ProtNLM"/>
    </source>
</evidence>
<keyword evidence="1" id="KW-0862">Zinc</keyword>
<dbReference type="PANTHER" id="PTHR11905">
    <property type="entry name" value="ADAM A DISINTEGRIN AND METALLOPROTEASE DOMAIN"/>
    <property type="match status" value="1"/>
</dbReference>
<organism evidence="6 7">
    <name type="scientific">Penicillium egyptiacum</name>
    <dbReference type="NCBI Taxonomy" id="1303716"/>
    <lineage>
        <taxon>Eukaryota</taxon>
        <taxon>Fungi</taxon>
        <taxon>Dikarya</taxon>
        <taxon>Ascomycota</taxon>
        <taxon>Pezizomycotina</taxon>
        <taxon>Eurotiomycetes</taxon>
        <taxon>Eurotiomycetidae</taxon>
        <taxon>Eurotiales</taxon>
        <taxon>Aspergillaceae</taxon>
        <taxon>Penicillium</taxon>
    </lineage>
</organism>
<gene>
    <name evidence="6" type="ORF">PEGY_LOCUS6346</name>
</gene>
<name>A0A9W4KDU5_9EURO</name>
<keyword evidence="3" id="KW-1133">Transmembrane helix</keyword>
<dbReference type="InterPro" id="IPR001590">
    <property type="entry name" value="Peptidase_M12B"/>
</dbReference>
<feature type="active site" evidence="1">
    <location>
        <position position="347"/>
    </location>
</feature>
<feature type="domain" description="Peptidase M12B" evidence="5">
    <location>
        <begin position="200"/>
        <end position="407"/>
    </location>
</feature>
<dbReference type="Gene3D" id="3.40.390.10">
    <property type="entry name" value="Collagenase (Catalytic Domain)"/>
    <property type="match status" value="1"/>
</dbReference>
<accession>A0A9W4KDU5</accession>
<proteinExistence type="predicted"/>
<sequence length="548" mass="58848">MQASAIPFEASIFRLVNCSVLPRLDGGPGPSTFNITTDIDRSDLPLRFVLETNDDLISQHAYVHNLDVYGRSAGEGTISSGLYLTKGSVWTQEAPGGGWKNVGWARLAVNQEKEALSFDGTFTILSSQYEIQLEAQEDGPTKMIARKRESDFPTGNRMSSDSICATAPEDVLNKRQLEWNAWGDNLADNIGNTYGCPQTRQIAHIGIATDCTYTASFNSSDSAHRYILNMVNTASVVFENSFNISLSIQNLTMSNAECPTSVSASTDWNAPCSVGDLNTRLQTFSSWRSSINDNNAYWTLLTGCSVGAGQVGVSWIGALCNSGSRYGASSANVVARTQTEWQVFAHESAHTFGAVHDCNSQSCGTESSSSQCCPMSSNTCDAGEQYIMNPVSGPGMTRFSPCTIGNVCSRMGSGRVDARCLVDSRNGNNTGRDGQCGNGIIEAGEACDCGNGSCDEQDTRCCDSVTCQWRGGDECSRSETGQRTGQGRENNGISQPDRDSLSWIDDHLPLVIGLAAGIGGALLLLVFGCIICSCRRDRQRNMSNAKPT</sequence>
<feature type="binding site" evidence="1">
    <location>
        <position position="346"/>
    </location>
    <ligand>
        <name>Zn(2+)</name>
        <dbReference type="ChEBI" id="CHEBI:29105"/>
        <note>catalytic</note>
    </ligand>
</feature>
<feature type="domain" description="Disintegrin" evidence="4">
    <location>
        <begin position="433"/>
        <end position="476"/>
    </location>
</feature>
<comment type="caution">
    <text evidence="6">The sequence shown here is derived from an EMBL/GenBank/DDBJ whole genome shotgun (WGS) entry which is preliminary data.</text>
</comment>
<dbReference type="InterPro" id="IPR001762">
    <property type="entry name" value="Disintegrin_dom"/>
</dbReference>
<dbReference type="GO" id="GO:0046872">
    <property type="term" value="F:metal ion binding"/>
    <property type="evidence" value="ECO:0007669"/>
    <property type="project" value="UniProtKB-KW"/>
</dbReference>
<evidence type="ECO:0000313" key="6">
    <source>
        <dbReference type="EMBL" id="CAG8900744.1"/>
    </source>
</evidence>
<evidence type="ECO:0000256" key="2">
    <source>
        <dbReference type="SAM" id="MobiDB-lite"/>
    </source>
</evidence>
<comment type="caution">
    <text evidence="1">Lacks conserved residue(s) required for the propagation of feature annotation.</text>
</comment>
<keyword evidence="3" id="KW-0472">Membrane</keyword>
<dbReference type="CDD" id="cd04271">
    <property type="entry name" value="ZnMc_ADAM_fungal"/>
    <property type="match status" value="1"/>
</dbReference>
<dbReference type="PROSITE" id="PS50214">
    <property type="entry name" value="DISINTEGRIN_2"/>
    <property type="match status" value="1"/>
</dbReference>
<evidence type="ECO:0000256" key="3">
    <source>
        <dbReference type="SAM" id="Phobius"/>
    </source>
</evidence>
<evidence type="ECO:0000256" key="1">
    <source>
        <dbReference type="PROSITE-ProRule" id="PRU00276"/>
    </source>
</evidence>
<dbReference type="GO" id="GO:0006508">
    <property type="term" value="P:proteolysis"/>
    <property type="evidence" value="ECO:0007669"/>
    <property type="project" value="InterPro"/>
</dbReference>
<dbReference type="GO" id="GO:0004222">
    <property type="term" value="F:metalloendopeptidase activity"/>
    <property type="evidence" value="ECO:0007669"/>
    <property type="project" value="InterPro"/>
</dbReference>
<keyword evidence="1" id="KW-0479">Metal-binding</keyword>
<dbReference type="Gene3D" id="4.10.70.10">
    <property type="entry name" value="Disintegrin domain"/>
    <property type="match status" value="1"/>
</dbReference>
<dbReference type="InterPro" id="IPR024079">
    <property type="entry name" value="MetalloPept_cat_dom_sf"/>
</dbReference>
<dbReference type="Pfam" id="PF13688">
    <property type="entry name" value="Reprolysin_5"/>
    <property type="match status" value="1"/>
</dbReference>
<dbReference type="OrthoDB" id="5951731at2759"/>
<dbReference type="InterPro" id="IPR034028">
    <property type="entry name" value="ZnMc_ADAM_fungal"/>
</dbReference>
<dbReference type="PROSITE" id="PS50215">
    <property type="entry name" value="ADAM_MEPRO"/>
    <property type="match status" value="1"/>
</dbReference>
<reference evidence="6" key="1">
    <citation type="submission" date="2021-07" db="EMBL/GenBank/DDBJ databases">
        <authorList>
            <person name="Branca A.L. A."/>
        </authorList>
    </citation>
    <scope>NUCLEOTIDE SEQUENCE</scope>
</reference>
<dbReference type="Proteomes" id="UP001154252">
    <property type="component" value="Unassembled WGS sequence"/>
</dbReference>
<feature type="region of interest" description="Disordered" evidence="2">
    <location>
        <begin position="472"/>
        <end position="499"/>
    </location>
</feature>
<feature type="binding site" evidence="1">
    <location>
        <position position="350"/>
    </location>
    <ligand>
        <name>Zn(2+)</name>
        <dbReference type="ChEBI" id="CHEBI:29105"/>
        <note>catalytic</note>
    </ligand>
</feature>
<keyword evidence="3" id="KW-0812">Transmembrane</keyword>
<feature type="transmembrane region" description="Helical" evidence="3">
    <location>
        <begin position="508"/>
        <end position="532"/>
    </location>
</feature>
<feature type="compositionally biased region" description="Polar residues" evidence="2">
    <location>
        <begin position="478"/>
        <end position="494"/>
    </location>
</feature>
<dbReference type="AlphaFoldDB" id="A0A9W4KDU5"/>
<evidence type="ECO:0000313" key="7">
    <source>
        <dbReference type="Proteomes" id="UP001154252"/>
    </source>
</evidence>
<dbReference type="InterPro" id="IPR036436">
    <property type="entry name" value="Disintegrin_dom_sf"/>
</dbReference>
<keyword evidence="7" id="KW-1185">Reference proteome</keyword>
<evidence type="ECO:0000259" key="5">
    <source>
        <dbReference type="PROSITE" id="PS50215"/>
    </source>
</evidence>
<feature type="binding site" evidence="1">
    <location>
        <position position="356"/>
    </location>
    <ligand>
        <name>Zn(2+)</name>
        <dbReference type="ChEBI" id="CHEBI:29105"/>
        <note>catalytic</note>
    </ligand>
</feature>
<protein>
    <recommendedName>
        <fullName evidence="8">Zincin</fullName>
    </recommendedName>
</protein>
<dbReference type="SUPFAM" id="SSF55486">
    <property type="entry name" value="Metalloproteases ('zincins'), catalytic domain"/>
    <property type="match status" value="1"/>
</dbReference>
<dbReference type="PANTHER" id="PTHR11905:SF222">
    <property type="entry name" value="ADAM FAMILY OF METALLOPROTEASE ADM-A (AFU_ORTHOLOGUE AFUA_6G14420)"/>
    <property type="match status" value="1"/>
</dbReference>
<dbReference type="EMBL" id="CAJVRC010000866">
    <property type="protein sequence ID" value="CAG8900744.1"/>
    <property type="molecule type" value="Genomic_DNA"/>
</dbReference>
<evidence type="ECO:0000259" key="4">
    <source>
        <dbReference type="PROSITE" id="PS50214"/>
    </source>
</evidence>